<dbReference type="SUPFAM" id="SSF53756">
    <property type="entry name" value="UDP-Glycosyltransferase/glycogen phosphorylase"/>
    <property type="match status" value="1"/>
</dbReference>
<organism evidence="1 2">
    <name type="scientific">Methylocystis heyeri</name>
    <dbReference type="NCBI Taxonomy" id="391905"/>
    <lineage>
        <taxon>Bacteria</taxon>
        <taxon>Pseudomonadati</taxon>
        <taxon>Pseudomonadota</taxon>
        <taxon>Alphaproteobacteria</taxon>
        <taxon>Hyphomicrobiales</taxon>
        <taxon>Methylocystaceae</taxon>
        <taxon>Methylocystis</taxon>
    </lineage>
</organism>
<keyword evidence="1" id="KW-0808">Transferase</keyword>
<gene>
    <name evidence="1" type="ORF">H2LOC_012845</name>
</gene>
<proteinExistence type="predicted"/>
<dbReference type="Proteomes" id="UP000309061">
    <property type="component" value="Chromosome"/>
</dbReference>
<protein>
    <submittedName>
        <fullName evidence="1">Glycosyltransferase</fullName>
    </submittedName>
</protein>
<dbReference type="OrthoDB" id="8455407at2"/>
<keyword evidence="2" id="KW-1185">Reference proteome</keyword>
<dbReference type="Pfam" id="PF13692">
    <property type="entry name" value="Glyco_trans_1_4"/>
    <property type="match status" value="1"/>
</dbReference>
<dbReference type="EMBL" id="CP046052">
    <property type="protein sequence ID" value="QGM46511.1"/>
    <property type="molecule type" value="Genomic_DNA"/>
</dbReference>
<evidence type="ECO:0000313" key="1">
    <source>
        <dbReference type="EMBL" id="QGM46511.1"/>
    </source>
</evidence>
<dbReference type="GO" id="GO:0016740">
    <property type="term" value="F:transferase activity"/>
    <property type="evidence" value="ECO:0007669"/>
    <property type="project" value="UniProtKB-KW"/>
</dbReference>
<evidence type="ECO:0000313" key="2">
    <source>
        <dbReference type="Proteomes" id="UP000309061"/>
    </source>
</evidence>
<accession>A0A6B8KHL6</accession>
<dbReference type="KEGG" id="mhey:H2LOC_012845"/>
<sequence length="444" mass="47923">MPSSTWNLPHIARGAVLEVAGIEESVAAASPLLGKTVAVVHAAWHSCGSYQVNAAQLTAYKALGARVISIAMMDDLSPPAPKGGRWPGYLAASKDLPADRRFFTATSHRSLVSSGLLREGWLPLIHGDQARWLIEIAKRVPVPQGLETERIDLIHANHYFTLPLALRLGGERNIPVILETQDIQARQYALRNRGGFFLRPYASYDQMLALELGWTARADLCVHLNEEEFLEFGRLLPQARHALVYPATEPAPLSRGRDIVIVASDNYGNYLSLRWFLEEVLPLAGDVELAIYGNIDKGVKNRDAALYEAHKALFMGRVDDIGAVYAATGCILLPTTEGHGLSIKAVEALSSGALLIATPQAFRGMGVDPGSLSNVILRQDAAGFAQALLDIRARLLSGALQPPGADSDTKRLYDRAFSPQAYAKALARCAVPLVAEAASASTPP</sequence>
<dbReference type="AlphaFoldDB" id="A0A6B8KHL6"/>
<dbReference type="Gene3D" id="3.40.50.2000">
    <property type="entry name" value="Glycogen Phosphorylase B"/>
    <property type="match status" value="2"/>
</dbReference>
<reference evidence="1 2" key="1">
    <citation type="submission" date="2019-11" db="EMBL/GenBank/DDBJ databases">
        <title>The genome sequence of Methylocystis heyeri.</title>
        <authorList>
            <person name="Oshkin I.Y."/>
            <person name="Miroshnikov K."/>
            <person name="Dedysh S.N."/>
        </authorList>
    </citation>
    <scope>NUCLEOTIDE SEQUENCE [LARGE SCALE GENOMIC DNA]</scope>
    <source>
        <strain evidence="1 2">H2</strain>
    </source>
</reference>
<name>A0A6B8KHL6_9HYPH</name>